<dbReference type="GO" id="GO:0005576">
    <property type="term" value="C:extracellular region"/>
    <property type="evidence" value="ECO:0007669"/>
    <property type="project" value="UniProtKB-SubCell"/>
</dbReference>
<dbReference type="InterPro" id="IPR002035">
    <property type="entry name" value="VWF_A"/>
</dbReference>
<evidence type="ECO:0000256" key="1">
    <source>
        <dbReference type="ARBA" id="ARBA00004613"/>
    </source>
</evidence>
<evidence type="ECO:0000313" key="9">
    <source>
        <dbReference type="RefSeq" id="XP_022080067.1"/>
    </source>
</evidence>
<reference evidence="9 10" key="1">
    <citation type="submission" date="2025-04" db="UniProtKB">
        <authorList>
            <consortium name="RefSeq"/>
        </authorList>
    </citation>
    <scope>IDENTIFICATION</scope>
</reference>
<dbReference type="PANTHER" id="PTHR24020">
    <property type="entry name" value="COLLAGEN ALPHA"/>
    <property type="match status" value="1"/>
</dbReference>
<dbReference type="AlphaFoldDB" id="A0A8B7XGZ6"/>
<dbReference type="PANTHER" id="PTHR24020:SF20">
    <property type="entry name" value="PH DOMAIN-CONTAINING PROTEIN"/>
    <property type="match status" value="1"/>
</dbReference>
<evidence type="ECO:0000256" key="5">
    <source>
        <dbReference type="ARBA" id="ARBA00023180"/>
    </source>
</evidence>
<proteinExistence type="predicted"/>
<evidence type="ECO:0000313" key="10">
    <source>
        <dbReference type="RefSeq" id="XP_022080068.1"/>
    </source>
</evidence>
<dbReference type="InterPro" id="IPR050525">
    <property type="entry name" value="ECM_Assembly_Org"/>
</dbReference>
<feature type="signal peptide" evidence="6">
    <location>
        <begin position="1"/>
        <end position="25"/>
    </location>
</feature>
<keyword evidence="2" id="KW-0964">Secreted</keyword>
<dbReference type="OMA" id="GATTCIW"/>
<dbReference type="PROSITE" id="PS50234">
    <property type="entry name" value="VWFA"/>
    <property type="match status" value="1"/>
</dbReference>
<keyword evidence="3 6" id="KW-0732">Signal</keyword>
<dbReference type="SMART" id="SM00327">
    <property type="entry name" value="VWA"/>
    <property type="match status" value="1"/>
</dbReference>
<dbReference type="Gene3D" id="3.40.50.410">
    <property type="entry name" value="von Willebrand factor, type A domain"/>
    <property type="match status" value="1"/>
</dbReference>
<accession>A0A8B7XGZ6</accession>
<evidence type="ECO:0000256" key="6">
    <source>
        <dbReference type="SAM" id="SignalP"/>
    </source>
</evidence>
<evidence type="ECO:0000256" key="2">
    <source>
        <dbReference type="ARBA" id="ARBA00022525"/>
    </source>
</evidence>
<dbReference type="Pfam" id="PF00092">
    <property type="entry name" value="VWA"/>
    <property type="match status" value="1"/>
</dbReference>
<feature type="domain" description="VWFA" evidence="7">
    <location>
        <begin position="200"/>
        <end position="378"/>
    </location>
</feature>
<name>A0A8B7XGZ6_ACAPL</name>
<dbReference type="SUPFAM" id="SSF53300">
    <property type="entry name" value="vWA-like"/>
    <property type="match status" value="1"/>
</dbReference>
<comment type="subcellular location">
    <subcellularLocation>
        <location evidence="1">Secreted</location>
    </subcellularLocation>
</comment>
<dbReference type="RefSeq" id="XP_022080067.1">
    <property type="nucleotide sequence ID" value="XM_022224375.1"/>
</dbReference>
<dbReference type="OrthoDB" id="6132182at2759"/>
<gene>
    <name evidence="9 10" type="primary">LOC110973504</name>
</gene>
<evidence type="ECO:0000256" key="4">
    <source>
        <dbReference type="ARBA" id="ARBA00022737"/>
    </source>
</evidence>
<protein>
    <submittedName>
        <fullName evidence="9 10">von Willebrand factor A domain-containing protein 2-like</fullName>
    </submittedName>
</protein>
<dbReference type="GeneID" id="110973504"/>
<keyword evidence="5" id="KW-0325">Glycoprotein</keyword>
<dbReference type="FunFam" id="3.40.50.410:FF:000004">
    <property type="entry name" value="collagen alpha-6(VI) chain"/>
    <property type="match status" value="1"/>
</dbReference>
<evidence type="ECO:0000259" key="7">
    <source>
        <dbReference type="PROSITE" id="PS50234"/>
    </source>
</evidence>
<organism evidence="8 10">
    <name type="scientific">Acanthaster planci</name>
    <name type="common">Crown-of-thorns starfish</name>
    <dbReference type="NCBI Taxonomy" id="133434"/>
    <lineage>
        <taxon>Eukaryota</taxon>
        <taxon>Metazoa</taxon>
        <taxon>Echinodermata</taxon>
        <taxon>Eleutherozoa</taxon>
        <taxon>Asterozoa</taxon>
        <taxon>Asteroidea</taxon>
        <taxon>Valvatacea</taxon>
        <taxon>Valvatida</taxon>
        <taxon>Acanthasteridae</taxon>
        <taxon>Acanthaster</taxon>
    </lineage>
</organism>
<evidence type="ECO:0000313" key="8">
    <source>
        <dbReference type="Proteomes" id="UP000694845"/>
    </source>
</evidence>
<dbReference type="KEGG" id="aplc:110973504"/>
<dbReference type="PRINTS" id="PR00453">
    <property type="entry name" value="VWFADOMAIN"/>
</dbReference>
<evidence type="ECO:0000256" key="3">
    <source>
        <dbReference type="ARBA" id="ARBA00022729"/>
    </source>
</evidence>
<keyword evidence="4" id="KW-0677">Repeat</keyword>
<dbReference type="RefSeq" id="XP_022080068.1">
    <property type="nucleotide sequence ID" value="XM_022224376.1"/>
</dbReference>
<feature type="chain" id="PRO_5044665422" evidence="6">
    <location>
        <begin position="26"/>
        <end position="561"/>
    </location>
</feature>
<sequence length="561" mass="61373">MPVTLRIGLIVATIVIALFTQPTRSQGTDLTTIPESFGTAVVEATVGQINRLVGVNSDLRADNRFIRRIAWVETTDGTEAFTYSDHSYHGGIWRVDRYAYDATVAMYNNPRYASVFDDIKTLMDINWSRTTWEYCRRPLYSALAARLYFHSLQPNVPQVLTSQAELWRNRYHDQPSDTVENFISKVEGLESEGCDVKQIDLVFVLDNSGSVKSENFEKTKNFVSHVVDAFDIGADRTRVGVIQYSSSVTIEFHLNTYSNKTLLQQAIGNIQYIGGGTQTVAALNVTASQAFLVENGARPDLNAVSRAAVVITDGRSQGPAAVAVPADRAREKGIAVFAIGVTNNVNMEELNAIANKPNDTYVFHVSNFDAIDNIVASLEEKTCNDPAPIRGPVVNNTLLRGDTQFLQRTVPEEGVTLAIEADQGNVVMYVSITTPNPNKAFHDYVLEATEGQGRVEVFIGPEEFLNQGNLSVETNHGGVQKREAPGRNDIDDSSPIGTVYLTIEGLQETNAFLLMVTEGDVTEPIPATAPPANGCVAVKTAYTLYIGVWLTSALATKSALF</sequence>
<dbReference type="InterPro" id="IPR036465">
    <property type="entry name" value="vWFA_dom_sf"/>
</dbReference>
<dbReference type="Proteomes" id="UP000694845">
    <property type="component" value="Unplaced"/>
</dbReference>
<keyword evidence="8" id="KW-1185">Reference proteome</keyword>